<reference evidence="1" key="1">
    <citation type="submission" date="2021-05" db="EMBL/GenBank/DDBJ databases">
        <title>A free-living protist that lacks canonical eukaryotic 1 DNA replication and segregation systems.</title>
        <authorList>
            <person name="Salas-Leiva D.E."/>
            <person name="Tromer E.C."/>
            <person name="Curtis B.A."/>
            <person name="Jerlstrom-Hultqvist J."/>
            <person name="Kolisko M."/>
            <person name="Yi Z."/>
            <person name="Salas-Leiva J.S."/>
            <person name="Gallot-Lavallee L."/>
            <person name="Kops G.J.P.L."/>
            <person name="Archibald J.M."/>
            <person name="Simpson A.G.B."/>
            <person name="Roger A.J."/>
        </authorList>
    </citation>
    <scope>NUCLEOTIDE SEQUENCE</scope>
    <source>
        <strain evidence="1">BICM</strain>
    </source>
</reference>
<protein>
    <submittedName>
        <fullName evidence="1">Uncharacterized protein</fullName>
    </submittedName>
</protein>
<proteinExistence type="predicted"/>
<gene>
    <name evidence="1" type="ORF">J8273_7538</name>
</gene>
<dbReference type="InterPro" id="IPR009091">
    <property type="entry name" value="RCC1/BLIP-II"/>
</dbReference>
<name>A0A8J6AZW9_9EUKA</name>
<evidence type="ECO:0000313" key="2">
    <source>
        <dbReference type="Proteomes" id="UP000717585"/>
    </source>
</evidence>
<evidence type="ECO:0000313" key="1">
    <source>
        <dbReference type="EMBL" id="KAG9391264.1"/>
    </source>
</evidence>
<accession>A0A8J6AZW9</accession>
<dbReference type="SUPFAM" id="SSF50985">
    <property type="entry name" value="RCC1/BLIP-II"/>
    <property type="match status" value="1"/>
</dbReference>
<dbReference type="AlphaFoldDB" id="A0A8J6AZW9"/>
<dbReference type="Proteomes" id="UP000717585">
    <property type="component" value="Unassembled WGS sequence"/>
</dbReference>
<dbReference type="EMBL" id="JAHDYR010000062">
    <property type="protein sequence ID" value="KAG9391264.1"/>
    <property type="molecule type" value="Genomic_DNA"/>
</dbReference>
<keyword evidence="2" id="KW-1185">Reference proteome</keyword>
<comment type="caution">
    <text evidence="1">The sequence shown here is derived from an EMBL/GenBank/DDBJ whole genome shotgun (WGS) entry which is preliminary data.</text>
</comment>
<sequence length="561" mass="60504">MMPTDGKIDIKEGLMSAYTCSLTVAADVTGDVPSLIRHAYSRHFESIMPSVQRSEPGEQSVASSCSELADLIARIPPLSPSAQTHLDCASRALRGAAPVSMNFQLDAGDELPVALHTLLQGTVWAILMEAGADPDLERSESEAASVRVQYKDADKCLWFLCKKFRFCHQVVEKDGVASSTVFKQLFKSSLFAGVCYHGRVFTIASFRVPARYSRLRVPPVVKLHGLGTAALLLVTVGGIYGIDYTEVGKAIQFDRLCERGMTAPVRASLDHCPKVAEFEKGLPRWQKHKLAVDASIVSCDCCVIMTPVGVVAAGTRVDTLVGIDIPHDEQRSFHTVPMPTGFVPDHIMTVGSTIVFSMDDRQMIAGDNSSGQLGLGDDTYRLRPAPLPFRVDHVISTGFTNFYLSGASVLLAGNVDPLIAQTGLLPSRVYTESCHTATPLEFPKDPLQAFLFSQHFAVAVCGSETLLFYFLRKDPIIVTLSFPATAAGMYSKVTPHDTSSAAFRSFGSFGSFGASKTPSRGVCVEGPDGWVGVLLEEGAVPEAVEGDPDFCEELIKVVGEV</sequence>
<organism evidence="1 2">
    <name type="scientific">Carpediemonas membranifera</name>
    <dbReference type="NCBI Taxonomy" id="201153"/>
    <lineage>
        <taxon>Eukaryota</taxon>
        <taxon>Metamonada</taxon>
        <taxon>Carpediemonas-like organisms</taxon>
        <taxon>Carpediemonas</taxon>
    </lineage>
</organism>